<dbReference type="EMBL" id="FXZK01000004">
    <property type="protein sequence ID" value="SMY08116.1"/>
    <property type="molecule type" value="Genomic_DNA"/>
</dbReference>
<keyword evidence="3" id="KW-1185">Reference proteome</keyword>
<dbReference type="RefSeq" id="WP_093992324.1">
    <property type="nucleotide sequence ID" value="NZ_FXZK01000004.1"/>
</dbReference>
<evidence type="ECO:0000313" key="2">
    <source>
        <dbReference type="EMBL" id="SMY08116.1"/>
    </source>
</evidence>
<dbReference type="OrthoDB" id="8451541at2"/>
<name>A0A238LGN1_9RHOB</name>
<sequence>MKQIALLTAAMLVAGQANALSCLRPDPAQTFQRASDASEIYVVLRGSFDFDEALMPEMGSGPETGDPAAVAARFSGTALGPDGFTIPYETELLLQPSCAGPWCGGLAPTDDAVAFARDGGEGAYVIDLGPCGGNVFDTTPAVIETITQCMAGGACTPAN</sequence>
<reference evidence="2 3" key="1">
    <citation type="submission" date="2017-05" db="EMBL/GenBank/DDBJ databases">
        <authorList>
            <person name="Song R."/>
            <person name="Chenine A.L."/>
            <person name="Ruprecht R.M."/>
        </authorList>
    </citation>
    <scope>NUCLEOTIDE SEQUENCE [LARGE SCALE GENOMIC DNA]</scope>
    <source>
        <strain evidence="2 3">CECT 8899</strain>
    </source>
</reference>
<keyword evidence="1" id="KW-0732">Signal</keyword>
<protein>
    <submittedName>
        <fullName evidence="2">Uncharacterized protein</fullName>
    </submittedName>
</protein>
<evidence type="ECO:0000256" key="1">
    <source>
        <dbReference type="SAM" id="SignalP"/>
    </source>
</evidence>
<feature type="signal peptide" evidence="1">
    <location>
        <begin position="1"/>
        <end position="19"/>
    </location>
</feature>
<dbReference type="AlphaFoldDB" id="A0A238LGN1"/>
<organism evidence="2 3">
    <name type="scientific">Flavimaricola marinus</name>
    <dbReference type="NCBI Taxonomy" id="1819565"/>
    <lineage>
        <taxon>Bacteria</taxon>
        <taxon>Pseudomonadati</taxon>
        <taxon>Pseudomonadota</taxon>
        <taxon>Alphaproteobacteria</taxon>
        <taxon>Rhodobacterales</taxon>
        <taxon>Paracoccaceae</taxon>
        <taxon>Flavimaricola</taxon>
    </lineage>
</organism>
<feature type="chain" id="PRO_5013280367" evidence="1">
    <location>
        <begin position="20"/>
        <end position="159"/>
    </location>
</feature>
<accession>A0A238LGN1</accession>
<dbReference type="Proteomes" id="UP000201613">
    <property type="component" value="Unassembled WGS sequence"/>
</dbReference>
<proteinExistence type="predicted"/>
<evidence type="ECO:0000313" key="3">
    <source>
        <dbReference type="Proteomes" id="UP000201613"/>
    </source>
</evidence>
<gene>
    <name evidence="2" type="ORF">LOM8899_02265</name>
</gene>